<evidence type="ECO:0000256" key="5">
    <source>
        <dbReference type="PROSITE-ProRule" id="PRU00309"/>
    </source>
</evidence>
<comment type="subcellular location">
    <subcellularLocation>
        <location evidence="6">Nucleus</location>
        <location evidence="6">Nucleoplasm</location>
    </subcellularLocation>
</comment>
<keyword evidence="3" id="KW-0862">Zinc</keyword>
<keyword evidence="6" id="KW-0131">Cell cycle</keyword>
<keyword evidence="6" id="KW-0539">Nucleus</keyword>
<comment type="similarity">
    <text evidence="6">Belongs to the THAP1 family.</text>
</comment>
<dbReference type="Gene3D" id="6.20.210.20">
    <property type="entry name" value="THAP domain"/>
    <property type="match status" value="1"/>
</dbReference>
<evidence type="ECO:0000313" key="9">
    <source>
        <dbReference type="Proteomes" id="UP000261340"/>
    </source>
</evidence>
<keyword evidence="6" id="KW-0804">Transcription</keyword>
<keyword evidence="2 5" id="KW-0863">Zinc-finger</keyword>
<accession>A0A3Q0SYG9</accession>
<dbReference type="STRING" id="61819.ENSACIP00000027697"/>
<dbReference type="PANTHER" id="PTHR46600">
    <property type="entry name" value="THAP DOMAIN-CONTAINING"/>
    <property type="match status" value="1"/>
</dbReference>
<reference evidence="8" key="2">
    <citation type="submission" date="2025-09" db="UniProtKB">
        <authorList>
            <consortium name="Ensembl"/>
        </authorList>
    </citation>
    <scope>IDENTIFICATION</scope>
</reference>
<dbReference type="GO" id="GO:0008270">
    <property type="term" value="F:zinc ion binding"/>
    <property type="evidence" value="ECO:0007669"/>
    <property type="project" value="UniProtKB-KW"/>
</dbReference>
<evidence type="ECO:0000256" key="2">
    <source>
        <dbReference type="ARBA" id="ARBA00022771"/>
    </source>
</evidence>
<dbReference type="Proteomes" id="UP000261340">
    <property type="component" value="Unplaced"/>
</dbReference>
<keyword evidence="9" id="KW-1185">Reference proteome</keyword>
<dbReference type="SUPFAM" id="SSF57716">
    <property type="entry name" value="Glucocorticoid receptor-like (DNA-binding domain)"/>
    <property type="match status" value="1"/>
</dbReference>
<protein>
    <recommendedName>
        <fullName evidence="6">THAP domain-containing protein 1</fullName>
    </recommendedName>
</protein>
<evidence type="ECO:0000256" key="1">
    <source>
        <dbReference type="ARBA" id="ARBA00022723"/>
    </source>
</evidence>
<keyword evidence="6" id="KW-0805">Transcription regulation</keyword>
<dbReference type="GO" id="GO:0006357">
    <property type="term" value="P:regulation of transcription by RNA polymerase II"/>
    <property type="evidence" value="ECO:0007669"/>
    <property type="project" value="TreeGrafter"/>
</dbReference>
<reference evidence="8" key="1">
    <citation type="submission" date="2025-08" db="UniProtKB">
        <authorList>
            <consortium name="Ensembl"/>
        </authorList>
    </citation>
    <scope>IDENTIFICATION</scope>
</reference>
<keyword evidence="1" id="KW-0479">Metal-binding</keyword>
<sequence length="113" mass="13160">MLEKKYSEHCCVRLCSASSKFNGVLSFHSFPTQSNLRKRWLINIRRDDFTVTSHTKVCSRHFATDELIEPMTPDGRRRLIKGAVPTLFDWNGFKPPLHTPVCYSPPLFTPWYT</sequence>
<dbReference type="Ensembl" id="ENSACIT00000028427.1">
    <property type="protein sequence ID" value="ENSACIP00000027697.1"/>
    <property type="gene ID" value="ENSACIG00000021462.1"/>
</dbReference>
<feature type="domain" description="THAP-type" evidence="7">
    <location>
        <begin position="6"/>
        <end position="88"/>
    </location>
</feature>
<organism evidence="8 9">
    <name type="scientific">Amphilophus citrinellus</name>
    <name type="common">Midas cichlid</name>
    <name type="synonym">Cichlasoma citrinellum</name>
    <dbReference type="NCBI Taxonomy" id="61819"/>
    <lineage>
        <taxon>Eukaryota</taxon>
        <taxon>Metazoa</taxon>
        <taxon>Chordata</taxon>
        <taxon>Craniata</taxon>
        <taxon>Vertebrata</taxon>
        <taxon>Euteleostomi</taxon>
        <taxon>Actinopterygii</taxon>
        <taxon>Neopterygii</taxon>
        <taxon>Teleostei</taxon>
        <taxon>Neoteleostei</taxon>
        <taxon>Acanthomorphata</taxon>
        <taxon>Ovalentaria</taxon>
        <taxon>Cichlomorphae</taxon>
        <taxon>Cichliformes</taxon>
        <taxon>Cichlidae</taxon>
        <taxon>New World cichlids</taxon>
        <taxon>Cichlasomatinae</taxon>
        <taxon>Heroini</taxon>
        <taxon>Amphilophus</taxon>
    </lineage>
</organism>
<keyword evidence="4 5" id="KW-0238">DNA-binding</keyword>
<dbReference type="InterPro" id="IPR006612">
    <property type="entry name" value="THAP_Znf"/>
</dbReference>
<name>A0A3Q0SYG9_AMPCI</name>
<dbReference type="GO" id="GO:0005654">
    <property type="term" value="C:nucleoplasm"/>
    <property type="evidence" value="ECO:0007669"/>
    <property type="project" value="UniProtKB-SubCell"/>
</dbReference>
<proteinExistence type="inferred from homology"/>
<evidence type="ECO:0000256" key="3">
    <source>
        <dbReference type="ARBA" id="ARBA00022833"/>
    </source>
</evidence>
<comment type="function">
    <text evidence="6">DNA-binding transcription regulator that regulates endothelial cell proliferation and G1/S cell-cycle progression. Specifically binds the 5'-[AT]NTNN[GT]GGCA[AGT]-3' core DNA sequence and acts by modulating expression of pRB-E2F cell-cycle target genes.</text>
</comment>
<evidence type="ECO:0000256" key="6">
    <source>
        <dbReference type="RuleBase" id="RU369073"/>
    </source>
</evidence>
<dbReference type="GO" id="GO:0003700">
    <property type="term" value="F:DNA-binding transcription factor activity"/>
    <property type="evidence" value="ECO:0007669"/>
    <property type="project" value="UniProtKB-UniRule"/>
</dbReference>
<dbReference type="GO" id="GO:0001935">
    <property type="term" value="P:endothelial cell proliferation"/>
    <property type="evidence" value="ECO:0007669"/>
    <property type="project" value="UniProtKB-UniRule"/>
</dbReference>
<dbReference type="AlphaFoldDB" id="A0A3Q0SYG9"/>
<dbReference type="Pfam" id="PF05485">
    <property type="entry name" value="THAP"/>
    <property type="match status" value="1"/>
</dbReference>
<evidence type="ECO:0000313" key="8">
    <source>
        <dbReference type="Ensembl" id="ENSACIP00000027697.1"/>
    </source>
</evidence>
<dbReference type="GO" id="GO:0000978">
    <property type="term" value="F:RNA polymerase II cis-regulatory region sequence-specific DNA binding"/>
    <property type="evidence" value="ECO:0007669"/>
    <property type="project" value="TreeGrafter"/>
</dbReference>
<dbReference type="PANTHER" id="PTHR46600:SF7">
    <property type="entry name" value="SI:DKEY-228B2.6-RELATED"/>
    <property type="match status" value="1"/>
</dbReference>
<dbReference type="InterPro" id="IPR038441">
    <property type="entry name" value="THAP_Znf_sf"/>
</dbReference>
<dbReference type="OMA" id="NASTRIC"/>
<dbReference type="GeneTree" id="ENSGT00940000164656"/>
<dbReference type="SMART" id="SM00980">
    <property type="entry name" value="THAP"/>
    <property type="match status" value="1"/>
</dbReference>
<dbReference type="PROSITE" id="PS50950">
    <property type="entry name" value="ZF_THAP"/>
    <property type="match status" value="1"/>
</dbReference>
<dbReference type="InterPro" id="IPR026516">
    <property type="entry name" value="THAP1/10"/>
</dbReference>
<dbReference type="SMART" id="SM00692">
    <property type="entry name" value="DM3"/>
    <property type="match status" value="1"/>
</dbReference>
<evidence type="ECO:0000256" key="4">
    <source>
        <dbReference type="ARBA" id="ARBA00023125"/>
    </source>
</evidence>
<keyword evidence="6" id="KW-0175">Coiled coil</keyword>
<evidence type="ECO:0000259" key="7">
    <source>
        <dbReference type="PROSITE" id="PS50950"/>
    </source>
</evidence>